<protein>
    <submittedName>
        <fullName evidence="1">Uncharacterized protein</fullName>
    </submittedName>
</protein>
<dbReference type="RefSeq" id="XP_045292066.1">
    <property type="nucleotide sequence ID" value="XM_045428091.1"/>
</dbReference>
<dbReference type="Proteomes" id="UP000001631">
    <property type="component" value="Unassembled WGS sequence"/>
</dbReference>
<dbReference type="HOGENOM" id="CLU_102235_0_0_1"/>
<gene>
    <name evidence="1" type="ORF">HCBG_01041</name>
</gene>
<organism evidence="1 2">
    <name type="scientific">Ajellomyces capsulatus (strain G186AR / H82 / ATCC MYA-2454 / RMSCC 2432)</name>
    <name type="common">Darling's disease fungus</name>
    <name type="synonym">Histoplasma capsulatum</name>
    <dbReference type="NCBI Taxonomy" id="447093"/>
    <lineage>
        <taxon>Eukaryota</taxon>
        <taxon>Fungi</taxon>
        <taxon>Dikarya</taxon>
        <taxon>Ascomycota</taxon>
        <taxon>Pezizomycotina</taxon>
        <taxon>Eurotiomycetes</taxon>
        <taxon>Eurotiomycetidae</taxon>
        <taxon>Onygenales</taxon>
        <taxon>Ajellomycetaceae</taxon>
        <taxon>Histoplasma</taxon>
    </lineage>
</organism>
<dbReference type="InParanoid" id="C0ND45"/>
<evidence type="ECO:0000313" key="2">
    <source>
        <dbReference type="Proteomes" id="UP000001631"/>
    </source>
</evidence>
<name>C0ND45_AJECG</name>
<dbReference type="AlphaFoldDB" id="C0ND45"/>
<keyword evidence="2" id="KW-1185">Reference proteome</keyword>
<accession>C0ND45</accession>
<dbReference type="STRING" id="447093.C0ND45"/>
<reference evidence="1" key="1">
    <citation type="submission" date="2009-02" db="EMBL/GenBank/DDBJ databases">
        <title>The Genome Sequence of Ajellomyces capsulatus strain G186AR.</title>
        <authorList>
            <consortium name="The Broad Institute Genome Sequencing Platform"/>
            <person name="Champion M."/>
            <person name="Cuomo C."/>
            <person name="Ma L.-J."/>
            <person name="Henn M.R."/>
            <person name="Sil A."/>
            <person name="Goldman B."/>
            <person name="Young S.K."/>
            <person name="Kodira C.D."/>
            <person name="Zeng Q."/>
            <person name="Koehrsen M."/>
            <person name="Alvarado L."/>
            <person name="Berlin A."/>
            <person name="Borenstein D."/>
            <person name="Chen Z."/>
            <person name="Engels R."/>
            <person name="Freedman E."/>
            <person name="Gellesch M."/>
            <person name="Goldberg J."/>
            <person name="Griggs A."/>
            <person name="Gujja S."/>
            <person name="Heiman D."/>
            <person name="Hepburn T."/>
            <person name="Howarth C."/>
            <person name="Jen D."/>
            <person name="Larson L."/>
            <person name="Lewis B."/>
            <person name="Mehta T."/>
            <person name="Park D."/>
            <person name="Pearson M."/>
            <person name="Roberts A."/>
            <person name="Saif S."/>
            <person name="Shea T."/>
            <person name="Shenoy N."/>
            <person name="Sisk P."/>
            <person name="Stolte C."/>
            <person name="Sykes S."/>
            <person name="Walk T."/>
            <person name="White J."/>
            <person name="Yandava C."/>
            <person name="Klein B."/>
            <person name="McEwen J.G."/>
            <person name="Puccia R."/>
            <person name="Goldman G.H."/>
            <person name="Felipe M.S."/>
            <person name="Nino-Vega G."/>
            <person name="San-Blas G."/>
            <person name="Taylor J."/>
            <person name="Mendoza L."/>
            <person name="Galagan J."/>
            <person name="Nusbaum C."/>
            <person name="Birren B."/>
        </authorList>
    </citation>
    <scope>NUCLEOTIDE SEQUENCE</scope>
    <source>
        <strain evidence="1">G186AR</strain>
    </source>
</reference>
<proteinExistence type="predicted"/>
<dbReference type="EMBL" id="GG663363">
    <property type="protein sequence ID" value="EEH11586.1"/>
    <property type="molecule type" value="Genomic_DNA"/>
</dbReference>
<sequence length="237" mass="26992">MLVGFVVPDECAGIFSFKPEMTDLVICIHFKKLMIKHRVNNFIPDNFQLYPNLKVETFKMTYMEAEAVASLYRGITKASLENAVDTMWLNILNMYFHPKDAFVLHPQIPLSAASSRRGNIAVARVNNAGHQELVILCESKRAEFEGQNAQWKGAIEQLTSYLNIVRSGFKPDMERTLYGIVGIGRYCRIYQLGGNQGEELEDFPLTDGKLMHIKNDQEEIHKALEELVERISLFSST</sequence>
<evidence type="ECO:0000313" key="1">
    <source>
        <dbReference type="EMBL" id="EEH11586.1"/>
    </source>
</evidence>
<dbReference type="GeneID" id="69034058"/>